<dbReference type="PROSITE" id="PS50404">
    <property type="entry name" value="GST_NTER"/>
    <property type="match status" value="1"/>
</dbReference>
<accession>A0A0D0C791</accession>
<dbReference type="Gene3D" id="3.40.30.10">
    <property type="entry name" value="Glutaredoxin"/>
    <property type="match status" value="1"/>
</dbReference>
<dbReference type="InterPro" id="IPR040079">
    <property type="entry name" value="Glutathione_S-Trfase"/>
</dbReference>
<dbReference type="HOGENOM" id="CLU_066075_0_0_1"/>
<dbReference type="Gene3D" id="1.20.1050.10">
    <property type="match status" value="1"/>
</dbReference>
<dbReference type="EMBL" id="KN834824">
    <property type="protein sequence ID" value="KIK53792.1"/>
    <property type="molecule type" value="Genomic_DNA"/>
</dbReference>
<dbReference type="OrthoDB" id="202840at2759"/>
<dbReference type="Pfam" id="PF13409">
    <property type="entry name" value="GST_N_2"/>
    <property type="match status" value="1"/>
</dbReference>
<keyword evidence="3" id="KW-1185">Reference proteome</keyword>
<dbReference type="InterPro" id="IPR036282">
    <property type="entry name" value="Glutathione-S-Trfase_C_sf"/>
</dbReference>
<dbReference type="PRINTS" id="PR01625">
    <property type="entry name" value="GSTRNSFRASEO"/>
</dbReference>
<dbReference type="CDD" id="cd00299">
    <property type="entry name" value="GST_C_family"/>
    <property type="match status" value="1"/>
</dbReference>
<dbReference type="InterPro" id="IPR004045">
    <property type="entry name" value="Glutathione_S-Trfase_N"/>
</dbReference>
<dbReference type="InterPro" id="IPR036249">
    <property type="entry name" value="Thioredoxin-like_sf"/>
</dbReference>
<reference evidence="2 3" key="1">
    <citation type="submission" date="2014-04" db="EMBL/GenBank/DDBJ databases">
        <title>Evolutionary Origins and Diversification of the Mycorrhizal Mutualists.</title>
        <authorList>
            <consortium name="DOE Joint Genome Institute"/>
            <consortium name="Mycorrhizal Genomics Consortium"/>
            <person name="Kohler A."/>
            <person name="Kuo A."/>
            <person name="Nagy L.G."/>
            <person name="Floudas D."/>
            <person name="Copeland A."/>
            <person name="Barry K.W."/>
            <person name="Cichocki N."/>
            <person name="Veneault-Fourrey C."/>
            <person name="LaButti K."/>
            <person name="Lindquist E.A."/>
            <person name="Lipzen A."/>
            <person name="Lundell T."/>
            <person name="Morin E."/>
            <person name="Murat C."/>
            <person name="Riley R."/>
            <person name="Ohm R."/>
            <person name="Sun H."/>
            <person name="Tunlid A."/>
            <person name="Henrissat B."/>
            <person name="Grigoriev I.V."/>
            <person name="Hibbett D.S."/>
            <person name="Martin F."/>
        </authorList>
    </citation>
    <scope>NUCLEOTIDE SEQUENCE [LARGE SCALE GENOMIC DNA]</scope>
    <source>
        <strain evidence="2 3">FD-317 M1</strain>
    </source>
</reference>
<dbReference type="Proteomes" id="UP000053593">
    <property type="component" value="Unassembled WGS sequence"/>
</dbReference>
<dbReference type="PANTHER" id="PTHR43968">
    <property type="match status" value="1"/>
</dbReference>
<evidence type="ECO:0000313" key="2">
    <source>
        <dbReference type="EMBL" id="KIK53792.1"/>
    </source>
</evidence>
<evidence type="ECO:0000313" key="3">
    <source>
        <dbReference type="Proteomes" id="UP000053593"/>
    </source>
</evidence>
<dbReference type="GO" id="GO:0005737">
    <property type="term" value="C:cytoplasm"/>
    <property type="evidence" value="ECO:0007669"/>
    <property type="project" value="InterPro"/>
</dbReference>
<gene>
    <name evidence="2" type="ORF">GYMLUDRAFT_178432</name>
</gene>
<protein>
    <recommendedName>
        <fullName evidence="1">GST N-terminal domain-containing protein</fullName>
    </recommendedName>
</protein>
<feature type="domain" description="GST N-terminal" evidence="1">
    <location>
        <begin position="5"/>
        <end position="100"/>
    </location>
</feature>
<evidence type="ECO:0000259" key="1">
    <source>
        <dbReference type="PROSITE" id="PS50404"/>
    </source>
</evidence>
<dbReference type="GO" id="GO:0098754">
    <property type="term" value="P:detoxification"/>
    <property type="evidence" value="ECO:0007669"/>
    <property type="project" value="UniProtKB-ARBA"/>
</dbReference>
<dbReference type="SFLD" id="SFLDG00358">
    <property type="entry name" value="Main_(cytGST)"/>
    <property type="match status" value="1"/>
</dbReference>
<dbReference type="InterPro" id="IPR005442">
    <property type="entry name" value="GST_omega"/>
</dbReference>
<dbReference type="SUPFAM" id="SSF47616">
    <property type="entry name" value="GST C-terminal domain-like"/>
    <property type="match status" value="1"/>
</dbReference>
<sequence>MALAEPLTLYTAKTCPFAHRVELALAESGAKPNKDFIRYEIDLKNKPEWYQPKINPASKVPAVAFGGPKVPGDQPSPESTKIAESLVLLEFVADLYPDSALLPKDPVLRAQTRFFIDAFSTKFAPPYYAFQSGKASAESVLTAFETIQNLLAPEGFAIGDGKHFTTADAAVVPFFARLEIALKNDYGSFPEGEGKSTWEKLQTEPRFERWRKYWADVKARDSFKATFDEASGLVLVRCFGLN</sequence>
<dbReference type="CDD" id="cd00570">
    <property type="entry name" value="GST_N_family"/>
    <property type="match status" value="1"/>
</dbReference>
<dbReference type="SFLD" id="SFLDS00019">
    <property type="entry name" value="Glutathione_Transferase_(cytos"/>
    <property type="match status" value="1"/>
</dbReference>
<proteinExistence type="predicted"/>
<dbReference type="InterPro" id="IPR050983">
    <property type="entry name" value="GST_Omega/HSP26"/>
</dbReference>
<dbReference type="SUPFAM" id="SSF52833">
    <property type="entry name" value="Thioredoxin-like"/>
    <property type="match status" value="1"/>
</dbReference>
<organism evidence="2 3">
    <name type="scientific">Collybiopsis luxurians FD-317 M1</name>
    <dbReference type="NCBI Taxonomy" id="944289"/>
    <lineage>
        <taxon>Eukaryota</taxon>
        <taxon>Fungi</taxon>
        <taxon>Dikarya</taxon>
        <taxon>Basidiomycota</taxon>
        <taxon>Agaricomycotina</taxon>
        <taxon>Agaricomycetes</taxon>
        <taxon>Agaricomycetidae</taxon>
        <taxon>Agaricales</taxon>
        <taxon>Marasmiineae</taxon>
        <taxon>Omphalotaceae</taxon>
        <taxon>Collybiopsis</taxon>
        <taxon>Collybiopsis luxurians</taxon>
    </lineage>
</organism>
<dbReference type="PANTHER" id="PTHR43968:SF8">
    <property type="entry name" value="S-TRANSFERASE, PUTATIVE (AFU_ORTHOLOGUE AFUA_2G00590)-RELATED"/>
    <property type="match status" value="1"/>
</dbReference>
<dbReference type="AlphaFoldDB" id="A0A0D0C791"/>
<dbReference type="GO" id="GO:0004364">
    <property type="term" value="F:glutathione transferase activity"/>
    <property type="evidence" value="ECO:0007669"/>
    <property type="project" value="InterPro"/>
</dbReference>
<name>A0A0D0C791_9AGAR</name>